<organism evidence="2 3">
    <name type="scientific">Dendrobium chrysotoxum</name>
    <name type="common">Orchid</name>
    <dbReference type="NCBI Taxonomy" id="161865"/>
    <lineage>
        <taxon>Eukaryota</taxon>
        <taxon>Viridiplantae</taxon>
        <taxon>Streptophyta</taxon>
        <taxon>Embryophyta</taxon>
        <taxon>Tracheophyta</taxon>
        <taxon>Spermatophyta</taxon>
        <taxon>Magnoliopsida</taxon>
        <taxon>Liliopsida</taxon>
        <taxon>Asparagales</taxon>
        <taxon>Orchidaceae</taxon>
        <taxon>Epidendroideae</taxon>
        <taxon>Malaxideae</taxon>
        <taxon>Dendrobiinae</taxon>
        <taxon>Dendrobium</taxon>
    </lineage>
</organism>
<evidence type="ECO:0000313" key="2">
    <source>
        <dbReference type="EMBL" id="KAH0458244.1"/>
    </source>
</evidence>
<accession>A0AAV7GR78</accession>
<keyword evidence="3" id="KW-1185">Reference proteome</keyword>
<proteinExistence type="predicted"/>
<dbReference type="AlphaFoldDB" id="A0AAV7GR78"/>
<dbReference type="EMBL" id="JAGFBR010000012">
    <property type="protein sequence ID" value="KAH0458244.1"/>
    <property type="molecule type" value="Genomic_DNA"/>
</dbReference>
<evidence type="ECO:0000313" key="3">
    <source>
        <dbReference type="Proteomes" id="UP000775213"/>
    </source>
</evidence>
<comment type="caution">
    <text evidence="2">The sequence shown here is derived from an EMBL/GenBank/DDBJ whole genome shotgun (WGS) entry which is preliminary data.</text>
</comment>
<protein>
    <submittedName>
        <fullName evidence="2">Uncharacterized protein</fullName>
    </submittedName>
</protein>
<name>A0AAV7GR78_DENCH</name>
<gene>
    <name evidence="2" type="ORF">IEQ34_013559</name>
</gene>
<feature type="region of interest" description="Disordered" evidence="1">
    <location>
        <begin position="63"/>
        <end position="84"/>
    </location>
</feature>
<dbReference type="Proteomes" id="UP000775213">
    <property type="component" value="Unassembled WGS sequence"/>
</dbReference>
<feature type="compositionally biased region" description="Basic residues" evidence="1">
    <location>
        <begin position="67"/>
        <end position="83"/>
    </location>
</feature>
<reference evidence="2 3" key="1">
    <citation type="journal article" date="2021" name="Hortic Res">
        <title>Chromosome-scale assembly of the Dendrobium chrysotoxum genome enhances the understanding of orchid evolution.</title>
        <authorList>
            <person name="Zhang Y."/>
            <person name="Zhang G.Q."/>
            <person name="Zhang D."/>
            <person name="Liu X.D."/>
            <person name="Xu X.Y."/>
            <person name="Sun W.H."/>
            <person name="Yu X."/>
            <person name="Zhu X."/>
            <person name="Wang Z.W."/>
            <person name="Zhao X."/>
            <person name="Zhong W.Y."/>
            <person name="Chen H."/>
            <person name="Yin W.L."/>
            <person name="Huang T."/>
            <person name="Niu S.C."/>
            <person name="Liu Z.J."/>
        </authorList>
    </citation>
    <scope>NUCLEOTIDE SEQUENCE [LARGE SCALE GENOMIC DNA]</scope>
    <source>
        <strain evidence="2">Lindl</strain>
    </source>
</reference>
<sequence>MSIDDFYSLLYIEETNMATKNIAAANRQAPGPHLSSPLKKASRSREKLNMSWEYQAKAGGLKVKEKLSKRRRKQTSKRTRHHEISHVTNYKRHVDDMADECWKNIRLSLG</sequence>
<evidence type="ECO:0000256" key="1">
    <source>
        <dbReference type="SAM" id="MobiDB-lite"/>
    </source>
</evidence>